<accession>A0A9Q3IKR8</accession>
<evidence type="ECO:0000313" key="2">
    <source>
        <dbReference type="EMBL" id="MBW0542424.1"/>
    </source>
</evidence>
<dbReference type="AlphaFoldDB" id="A0A9Q3IKR8"/>
<proteinExistence type="predicted"/>
<feature type="compositionally biased region" description="Basic and acidic residues" evidence="1">
    <location>
        <begin position="129"/>
        <end position="141"/>
    </location>
</feature>
<feature type="compositionally biased region" description="Basic residues" evidence="1">
    <location>
        <begin position="77"/>
        <end position="94"/>
    </location>
</feature>
<feature type="compositionally biased region" description="Polar residues" evidence="1">
    <location>
        <begin position="8"/>
        <end position="17"/>
    </location>
</feature>
<sequence>MKMAPQIGPQSINQDLPFNNGEGHISYGPGPSQWAQEMWASKWSMDPLDSPHAGQFGPWGALVTPMDGRPRPTNCRTPRKATKPIRPKQPRKAKKGPEKQNHQNGQKPNFRPILKANGHKPPPWMRPKVNKDEEDPRGLTG</sequence>
<protein>
    <submittedName>
        <fullName evidence="2">Uncharacterized protein</fullName>
    </submittedName>
</protein>
<feature type="region of interest" description="Disordered" evidence="1">
    <location>
        <begin position="51"/>
        <end position="141"/>
    </location>
</feature>
<keyword evidence="3" id="KW-1185">Reference proteome</keyword>
<gene>
    <name evidence="2" type="ORF">O181_082139</name>
</gene>
<evidence type="ECO:0000256" key="1">
    <source>
        <dbReference type="SAM" id="MobiDB-lite"/>
    </source>
</evidence>
<feature type="region of interest" description="Disordered" evidence="1">
    <location>
        <begin position="1"/>
        <end position="32"/>
    </location>
</feature>
<name>A0A9Q3IKR8_9BASI</name>
<dbReference type="EMBL" id="AVOT02047148">
    <property type="protein sequence ID" value="MBW0542424.1"/>
    <property type="molecule type" value="Genomic_DNA"/>
</dbReference>
<reference evidence="2" key="1">
    <citation type="submission" date="2021-03" db="EMBL/GenBank/DDBJ databases">
        <title>Draft genome sequence of rust myrtle Austropuccinia psidii MF-1, a brazilian biotype.</title>
        <authorList>
            <person name="Quecine M.C."/>
            <person name="Pachon D.M.R."/>
            <person name="Bonatelli M.L."/>
            <person name="Correr F.H."/>
            <person name="Franceschini L.M."/>
            <person name="Leite T.F."/>
            <person name="Margarido G.R.A."/>
            <person name="Almeida C.A."/>
            <person name="Ferrarezi J.A."/>
            <person name="Labate C.A."/>
        </authorList>
    </citation>
    <scope>NUCLEOTIDE SEQUENCE</scope>
    <source>
        <strain evidence="2">MF-1</strain>
    </source>
</reference>
<dbReference type="Proteomes" id="UP000765509">
    <property type="component" value="Unassembled WGS sequence"/>
</dbReference>
<evidence type="ECO:0000313" key="3">
    <source>
        <dbReference type="Proteomes" id="UP000765509"/>
    </source>
</evidence>
<comment type="caution">
    <text evidence="2">The sequence shown here is derived from an EMBL/GenBank/DDBJ whole genome shotgun (WGS) entry which is preliminary data.</text>
</comment>
<organism evidence="2 3">
    <name type="scientific">Austropuccinia psidii MF-1</name>
    <dbReference type="NCBI Taxonomy" id="1389203"/>
    <lineage>
        <taxon>Eukaryota</taxon>
        <taxon>Fungi</taxon>
        <taxon>Dikarya</taxon>
        <taxon>Basidiomycota</taxon>
        <taxon>Pucciniomycotina</taxon>
        <taxon>Pucciniomycetes</taxon>
        <taxon>Pucciniales</taxon>
        <taxon>Sphaerophragmiaceae</taxon>
        <taxon>Austropuccinia</taxon>
    </lineage>
</organism>